<dbReference type="GO" id="GO:0005634">
    <property type="term" value="C:nucleus"/>
    <property type="evidence" value="ECO:0000318"/>
    <property type="project" value="GO_Central"/>
</dbReference>
<dbReference type="Gene3D" id="1.25.10.10">
    <property type="entry name" value="Leucine-rich Repeat Variant"/>
    <property type="match status" value="1"/>
</dbReference>
<proteinExistence type="inferred from homology"/>
<dbReference type="OrthoDB" id="1305230at2759"/>
<feature type="compositionally biased region" description="Basic and acidic residues" evidence="5">
    <location>
        <begin position="12"/>
        <end position="22"/>
    </location>
</feature>
<dbReference type="SMR" id="A0A1S4DCQ7"/>
<accession>A0A1S4DCQ7</accession>
<evidence type="ECO:0000256" key="2">
    <source>
        <dbReference type="ARBA" id="ARBA00022448"/>
    </source>
</evidence>
<feature type="region of interest" description="Disordered" evidence="5">
    <location>
        <begin position="1"/>
        <end position="24"/>
    </location>
</feature>
<dbReference type="InterPro" id="IPR011989">
    <property type="entry name" value="ARM-like"/>
</dbReference>
<reference evidence="6" key="1">
    <citation type="submission" date="2025-08" db="UniProtKB">
        <authorList>
            <consortium name="RefSeq"/>
        </authorList>
    </citation>
    <scope>IDENTIFICATION</scope>
</reference>
<gene>
    <name evidence="6" type="primary">LOC107828348</name>
</gene>
<dbReference type="InterPro" id="IPR016024">
    <property type="entry name" value="ARM-type_fold"/>
</dbReference>
<evidence type="ECO:0000256" key="5">
    <source>
        <dbReference type="SAM" id="MobiDB-lite"/>
    </source>
</evidence>
<evidence type="ECO:0000313" key="6">
    <source>
        <dbReference type="RefSeq" id="XP_016511123.1"/>
    </source>
</evidence>
<evidence type="ECO:0000256" key="1">
    <source>
        <dbReference type="ARBA" id="ARBA00010394"/>
    </source>
</evidence>
<dbReference type="InterPro" id="IPR000225">
    <property type="entry name" value="Armadillo"/>
</dbReference>
<organism evidence="6">
    <name type="scientific">Nicotiana tabacum</name>
    <name type="common">Common tobacco</name>
    <dbReference type="NCBI Taxonomy" id="4097"/>
    <lineage>
        <taxon>Eukaryota</taxon>
        <taxon>Viridiplantae</taxon>
        <taxon>Streptophyta</taxon>
        <taxon>Embryophyta</taxon>
        <taxon>Tracheophyta</taxon>
        <taxon>Spermatophyta</taxon>
        <taxon>Magnoliopsida</taxon>
        <taxon>eudicotyledons</taxon>
        <taxon>Gunneridae</taxon>
        <taxon>Pentapetalae</taxon>
        <taxon>asterids</taxon>
        <taxon>lamiids</taxon>
        <taxon>Solanales</taxon>
        <taxon>Solanaceae</taxon>
        <taxon>Nicotianoideae</taxon>
        <taxon>Nicotianeae</taxon>
        <taxon>Nicotiana</taxon>
    </lineage>
</organism>
<protein>
    <submittedName>
        <fullName evidence="6">Uncharacterized protein</fullName>
    </submittedName>
</protein>
<dbReference type="SMART" id="SM00185">
    <property type="entry name" value="ARM"/>
    <property type="match status" value="3"/>
</dbReference>
<dbReference type="PaxDb" id="4097-A0A1S4DCQ7"/>
<evidence type="ECO:0000256" key="3">
    <source>
        <dbReference type="ARBA" id="ARBA00022737"/>
    </source>
</evidence>
<dbReference type="SUPFAM" id="SSF48371">
    <property type="entry name" value="ARM repeat"/>
    <property type="match status" value="1"/>
</dbReference>
<dbReference type="STRING" id="4097.A0A1S4DCQ7"/>
<sequence>MNKYKRLNIPPDIEKNRKSLEKHQRRSRYKALYMKRIAQRLDNVGYEEKVIQIHGEQILLQQLPQVERDFVVGFATDTFHGPFLLSSAAYRIRLLLVRGCNDNPPIDKLIDSGIVDHLVECCRNRSRRGLRREAAMTLHQFIFHGTQAQLQEMVNRDVVPVFVQLLNDEEHMEYFSEDLWDDELINQVLKSLALLSTKLDVGCDLATAFVDQDLCGRLMLFFEHPENQMVDCVLTLVDNFLIRGSEDQIQDLHENQVLHHLMRVLANPEWNNRAILSTRYRAAETLSNFARRSTRWRDLVIDTCALNPLFQLLASLSREARANNASPAIRATRILENLCFGNTPPSFDKLRPSLRVLRFLVNIELVHGKWHSLLLSVLA</sequence>
<dbReference type="RefSeq" id="XP_016511123.1">
    <property type="nucleotide sequence ID" value="XM_016655637.1"/>
</dbReference>
<keyword evidence="2" id="KW-0813">Transport</keyword>
<keyword evidence="3" id="KW-0677">Repeat</keyword>
<dbReference type="AlphaFoldDB" id="A0A1S4DCQ7"/>
<comment type="similarity">
    <text evidence="1">Belongs to the importin alpha family.</text>
</comment>
<keyword evidence="4" id="KW-0653">Protein transport</keyword>
<dbReference type="GO" id="GO:0006607">
    <property type="term" value="P:NLS-bearing protein import into nucleus"/>
    <property type="evidence" value="ECO:0000318"/>
    <property type="project" value="GO_Central"/>
</dbReference>
<dbReference type="PANTHER" id="PTHR23316">
    <property type="entry name" value="IMPORTIN ALPHA"/>
    <property type="match status" value="1"/>
</dbReference>
<dbReference type="KEGG" id="nta:107828348"/>
<dbReference type="GO" id="GO:0061608">
    <property type="term" value="F:nuclear import signal receptor activity"/>
    <property type="evidence" value="ECO:0000318"/>
    <property type="project" value="GO_Central"/>
</dbReference>
<dbReference type="GO" id="GO:0008139">
    <property type="term" value="F:nuclear localization sequence binding"/>
    <property type="evidence" value="ECO:0000318"/>
    <property type="project" value="GO_Central"/>
</dbReference>
<name>A0A1S4DCQ7_TOBAC</name>
<evidence type="ECO:0000256" key="4">
    <source>
        <dbReference type="ARBA" id="ARBA00022927"/>
    </source>
</evidence>